<feature type="compositionally biased region" description="Low complexity" evidence="7">
    <location>
        <begin position="958"/>
        <end position="971"/>
    </location>
</feature>
<feature type="compositionally biased region" description="Polar residues" evidence="7">
    <location>
        <begin position="95"/>
        <end position="115"/>
    </location>
</feature>
<dbReference type="PROSITE" id="PS50016">
    <property type="entry name" value="ZF_PHD_2"/>
    <property type="match status" value="2"/>
</dbReference>
<feature type="compositionally biased region" description="Low complexity" evidence="7">
    <location>
        <begin position="939"/>
        <end position="949"/>
    </location>
</feature>
<keyword evidence="1" id="KW-0479">Metal-binding</keyword>
<feature type="compositionally biased region" description="Low complexity" evidence="7">
    <location>
        <begin position="22"/>
        <end position="49"/>
    </location>
</feature>
<feature type="domain" description="BAH" evidence="9">
    <location>
        <begin position="269"/>
        <end position="388"/>
    </location>
</feature>
<keyword evidence="2 6" id="KW-0863">Zinc-finger</keyword>
<feature type="domain" description="ELM2" evidence="10">
    <location>
        <begin position="567"/>
        <end position="727"/>
    </location>
</feature>
<keyword evidence="5" id="KW-0539">Nucleus</keyword>
<evidence type="ECO:0008006" key="14">
    <source>
        <dbReference type="Google" id="ProtNLM"/>
    </source>
</evidence>
<evidence type="ECO:0000256" key="2">
    <source>
        <dbReference type="ARBA" id="ARBA00022771"/>
    </source>
</evidence>
<feature type="region of interest" description="Disordered" evidence="7">
    <location>
        <begin position="1"/>
        <end position="246"/>
    </location>
</feature>
<dbReference type="Pfam" id="PF13832">
    <property type="entry name" value="zf-HC5HC2H_2"/>
    <property type="match status" value="1"/>
</dbReference>
<dbReference type="InterPro" id="IPR001965">
    <property type="entry name" value="Znf_PHD"/>
</dbReference>
<feature type="region of interest" description="Disordered" evidence="7">
    <location>
        <begin position="500"/>
        <end position="523"/>
    </location>
</feature>
<evidence type="ECO:0000259" key="10">
    <source>
        <dbReference type="PROSITE" id="PS51156"/>
    </source>
</evidence>
<dbReference type="SUPFAM" id="SSF46689">
    <property type="entry name" value="Homeodomain-like"/>
    <property type="match status" value="1"/>
</dbReference>
<dbReference type="Pfam" id="PF13831">
    <property type="entry name" value="PHD_2"/>
    <property type="match status" value="1"/>
</dbReference>
<feature type="region of interest" description="Disordered" evidence="7">
    <location>
        <begin position="1069"/>
        <end position="1114"/>
    </location>
</feature>
<reference evidence="12" key="1">
    <citation type="submission" date="2021-07" db="EMBL/GenBank/DDBJ databases">
        <title>Elsinoe batatas strain:CRI-CJ2 Genome sequencing and assembly.</title>
        <authorList>
            <person name="Huang L."/>
        </authorList>
    </citation>
    <scope>NUCLEOTIDE SEQUENCE</scope>
    <source>
        <strain evidence="12">CRI-CJ2</strain>
    </source>
</reference>
<dbReference type="EMBL" id="JAESVG020000008">
    <property type="protein sequence ID" value="KAG8625127.1"/>
    <property type="molecule type" value="Genomic_DNA"/>
</dbReference>
<feature type="compositionally biased region" description="Pro residues" evidence="7">
    <location>
        <begin position="1522"/>
        <end position="1541"/>
    </location>
</feature>
<dbReference type="PROSITE" id="PS51805">
    <property type="entry name" value="EPHD"/>
    <property type="match status" value="1"/>
</dbReference>
<dbReference type="InterPro" id="IPR011011">
    <property type="entry name" value="Znf_FYVE_PHD"/>
</dbReference>
<feature type="compositionally biased region" description="Polar residues" evidence="7">
    <location>
        <begin position="7"/>
        <end position="21"/>
    </location>
</feature>
<dbReference type="GO" id="GO:0036205">
    <property type="term" value="P:histone catabolic process"/>
    <property type="evidence" value="ECO:0007669"/>
    <property type="project" value="TreeGrafter"/>
</dbReference>
<dbReference type="Gene3D" id="3.30.40.10">
    <property type="entry name" value="Zinc/RING finger domain, C3HC4 (zinc finger)"/>
    <property type="match status" value="3"/>
</dbReference>
<dbReference type="InterPro" id="IPR009057">
    <property type="entry name" value="Homeodomain-like_sf"/>
</dbReference>
<keyword evidence="3" id="KW-0862">Zinc</keyword>
<evidence type="ECO:0000256" key="6">
    <source>
        <dbReference type="PROSITE-ProRule" id="PRU00146"/>
    </source>
</evidence>
<organism evidence="12 13">
    <name type="scientific">Elsinoe batatas</name>
    <dbReference type="NCBI Taxonomy" id="2601811"/>
    <lineage>
        <taxon>Eukaryota</taxon>
        <taxon>Fungi</taxon>
        <taxon>Dikarya</taxon>
        <taxon>Ascomycota</taxon>
        <taxon>Pezizomycotina</taxon>
        <taxon>Dothideomycetes</taxon>
        <taxon>Dothideomycetidae</taxon>
        <taxon>Myriangiales</taxon>
        <taxon>Elsinoaceae</taxon>
        <taxon>Elsinoe</taxon>
    </lineage>
</organism>
<dbReference type="InterPro" id="IPR029617">
    <property type="entry name" value="Snt2"/>
</dbReference>
<dbReference type="GO" id="GO:0008270">
    <property type="term" value="F:zinc ion binding"/>
    <property type="evidence" value="ECO:0007669"/>
    <property type="project" value="UniProtKB-KW"/>
</dbReference>
<feature type="compositionally biased region" description="Pro residues" evidence="7">
    <location>
        <begin position="972"/>
        <end position="983"/>
    </location>
</feature>
<evidence type="ECO:0000256" key="3">
    <source>
        <dbReference type="ARBA" id="ARBA00022833"/>
    </source>
</evidence>
<dbReference type="Proteomes" id="UP000809789">
    <property type="component" value="Unassembled WGS sequence"/>
</dbReference>
<dbReference type="Gene3D" id="1.10.10.60">
    <property type="entry name" value="Homeodomain-like"/>
    <property type="match status" value="1"/>
</dbReference>
<feature type="domain" description="PHD-type" evidence="8">
    <location>
        <begin position="425"/>
        <end position="477"/>
    </location>
</feature>
<evidence type="ECO:0000259" key="9">
    <source>
        <dbReference type="PROSITE" id="PS51038"/>
    </source>
</evidence>
<dbReference type="PROSITE" id="PS51038">
    <property type="entry name" value="BAH"/>
    <property type="match status" value="1"/>
</dbReference>
<feature type="compositionally biased region" description="Basic and acidic residues" evidence="7">
    <location>
        <begin position="1075"/>
        <end position="1102"/>
    </location>
</feature>
<dbReference type="InterPro" id="IPR019787">
    <property type="entry name" value="Znf_PHD-finger"/>
</dbReference>
<evidence type="ECO:0000259" key="11">
    <source>
        <dbReference type="PROSITE" id="PS51805"/>
    </source>
</evidence>
<feature type="compositionally biased region" description="Basic and acidic residues" evidence="7">
    <location>
        <begin position="159"/>
        <end position="183"/>
    </location>
</feature>
<dbReference type="InterPro" id="IPR000949">
    <property type="entry name" value="ELM2_dom"/>
</dbReference>
<dbReference type="SMART" id="SM00249">
    <property type="entry name" value="PHD"/>
    <property type="match status" value="3"/>
</dbReference>
<dbReference type="InterPro" id="IPR034732">
    <property type="entry name" value="EPHD"/>
</dbReference>
<dbReference type="CDD" id="cd15497">
    <property type="entry name" value="PHD1_Snt2p_like"/>
    <property type="match status" value="1"/>
</dbReference>
<feature type="compositionally biased region" description="Pro residues" evidence="7">
    <location>
        <begin position="1502"/>
        <end position="1513"/>
    </location>
</feature>
<feature type="region of interest" description="Disordered" evidence="7">
    <location>
        <begin position="848"/>
        <end position="871"/>
    </location>
</feature>
<feature type="region of interest" description="Disordered" evidence="7">
    <location>
        <begin position="929"/>
        <end position="983"/>
    </location>
</feature>
<feature type="compositionally biased region" description="Low complexity" evidence="7">
    <location>
        <begin position="1549"/>
        <end position="1562"/>
    </location>
</feature>
<dbReference type="Pfam" id="PF00628">
    <property type="entry name" value="PHD"/>
    <property type="match status" value="1"/>
</dbReference>
<evidence type="ECO:0000256" key="1">
    <source>
        <dbReference type="ARBA" id="ARBA00022723"/>
    </source>
</evidence>
<dbReference type="InterPro" id="IPR013083">
    <property type="entry name" value="Znf_RING/FYVE/PHD"/>
</dbReference>
<evidence type="ECO:0000256" key="7">
    <source>
        <dbReference type="SAM" id="MobiDB-lite"/>
    </source>
</evidence>
<dbReference type="Gene3D" id="2.30.30.490">
    <property type="match status" value="1"/>
</dbReference>
<feature type="region of interest" description="Disordered" evidence="7">
    <location>
        <begin position="789"/>
        <end position="809"/>
    </location>
</feature>
<accession>A0A8K0PE13</accession>
<name>A0A8K0PE13_9PEZI</name>
<dbReference type="InterPro" id="IPR043151">
    <property type="entry name" value="BAH_sf"/>
</dbReference>
<dbReference type="FunFam" id="1.10.10.60:FF:000012">
    <property type="entry name" value="Metastasis-associated 1 family, member 3"/>
    <property type="match status" value="1"/>
</dbReference>
<keyword evidence="4" id="KW-0238">DNA-binding</keyword>
<evidence type="ECO:0000256" key="5">
    <source>
        <dbReference type="ARBA" id="ARBA00023242"/>
    </source>
</evidence>
<protein>
    <recommendedName>
        <fullName evidence="14">Lid2 complex component snt2</fullName>
    </recommendedName>
</protein>
<feature type="domain" description="PHD-type" evidence="11">
    <location>
        <begin position="1098"/>
        <end position="1229"/>
    </location>
</feature>
<dbReference type="PROSITE" id="PS51156">
    <property type="entry name" value="ELM2"/>
    <property type="match status" value="1"/>
</dbReference>
<dbReference type="SUPFAM" id="SSF57903">
    <property type="entry name" value="FYVE/PHD zinc finger"/>
    <property type="match status" value="2"/>
</dbReference>
<sequence>MDETPSGALSGSATQASTGVITDSSTSNPDTSNVTTQTSSQSQPTLTLTDAAQAKDVGVKSEPSESGPATQESAPAVKTSRLSPSQAANRDAESQSKSTTPQPTANTQPSEPSQMASSGDDGPAASSYGTRSRNRGAASRPNYAEDQEMDFEYTGAAKSDSKRNPTAVDAKRVSDAHEPKFKPVNDVAMDEGSASDAASNPKKRKAAGSATPAQQSTPAPAPAPAVSTLRKSVAKGTPPPRRPETNMVFFDKTKAKLNKDGKLVADDGTTFGIDDHVYLISEPPGDPYYLCRIMEFVHSNSSDPNSTVTEMRVNWFYRPRDVQRYNNDTRLVYGTMHSDICPITSLRGKCRILHRSDIDDLDQYRKNPDSFWFNQIFDRFIRRFYEVIPTSLVINVPEKVKKALDERWKFIAVEASRVKELTSAVKLCKRCSQYCASHDSVDCAMCGNSYHMNCVRPPLPKKPSRGFAWACGPCSRAQEKKLEARHTPQVGPNGEEIDEEMLEEEEEEPAVGDSTRAPSPEEIDVDKHPATQAEIALAKMWPMRYLGIHCRVEDALQYDDRAIYPRASSRLGPRHQANVNVWHGRPVELVKPTEIKKKYVKTNSHKKDAKLSKETLAAIEADRAEKAKRPKWVLDEPVGYVARGEDYPNDDKRNTAELIFKMPTVDEEHSPAANENFITKYMQQAQSLARPLRVSEYGVNLMDKALSLLIDNKYDDKKALDQLAKVDRGKDLKEPIFTHDDLRKFEEGVAKYGSEHRLIKQHMKTHLPISSIIRFYYLWKKTPRGHQIWDNYGGRKSNKKQKQENADAATKLQQEVADDADDSAFDSVKAASNKREFQCKFCNKKHSPQWRRAPGVTPGQTAAAEKGSSKDKSSRPLLALCLRCAGLWRKYAIQWEDQDETARKLAQGGGKAWKRRIDEELLRELQIESNMASREASEPTDTTPDPTSEPAKKKAKTDGTAGVKAKSVPAKAPTPPPPPPIIPEHPRLRDLPCFVCKQIDAADDKPISCTHCKLTVHKHCYGLADQNIGSKWVCDQCTNDRTPLVSTDYACTLCPIEFTPIDLWEAPRVSHKKKTDRDREKERLEKDLMEKAKNDYTRRQSELNRSVQPREPLKKTDGNNWVHVLCSVWTPEIKFSNARKLERAEGFGTIPAARYEAICKLCKNGRKGACVSCQQCHGNFHVACAFEAGYIFGFDITPVKGSRKDQITTVTMGQETGAATPAIWCKDHSIKTNVHPMTELVDDSGKTALELYVENYKQADQTLTGTARKANSVSQSIRGANQAAAVVADKNRRTSTISTATARRARTSIVGGIAPDEADPNSPTMANKGQPFPEQVDKKCAKCGIDVSPTWWVLPPQPFNHPPTSMNGILNAPIGINGDGPGPNQKDKPAYECHKCHHRANKPPQRIPLSPKPLNINVEWPPSLSDPNELRPRQIWSDQPAPGFRGGPGEQPPAGYHRPEWGYGQQSPYSQPHYGHHPSHPPPNHGMPVANGAHPYDRHHGPPPPYPGHPGPNAPFYNRPPLGGPPGAPGAPGPPPPPRSDPSPHHHPQTPQYGGPQAGYPPHSNVPHHQGPPPFGRSSGSPFGHPASVSNPSSTPQLPPGTSPALSAVQPAGGPSTPKPLGADAGRAAQSNGASNSPHIGNLLS</sequence>
<dbReference type="CDD" id="cd15571">
    <property type="entry name" value="ePHD"/>
    <property type="match status" value="1"/>
</dbReference>
<evidence type="ECO:0000313" key="13">
    <source>
        <dbReference type="Proteomes" id="UP000809789"/>
    </source>
</evidence>
<proteinExistence type="predicted"/>
<dbReference type="OrthoDB" id="336088at2759"/>
<keyword evidence="13" id="KW-1185">Reference proteome</keyword>
<dbReference type="Pfam" id="PF01426">
    <property type="entry name" value="BAH"/>
    <property type="match status" value="1"/>
</dbReference>
<dbReference type="PANTHER" id="PTHR47672">
    <property type="entry name" value="E3 UBIQUITIN-PROTEIN LIGASE SNT2"/>
    <property type="match status" value="1"/>
</dbReference>
<dbReference type="FunFam" id="2.30.30.490:FF:000018">
    <property type="entry name" value="Lid2 complex component snt2"/>
    <property type="match status" value="1"/>
</dbReference>
<evidence type="ECO:0000256" key="4">
    <source>
        <dbReference type="ARBA" id="ARBA00023125"/>
    </source>
</evidence>
<dbReference type="GO" id="GO:0003677">
    <property type="term" value="F:DNA binding"/>
    <property type="evidence" value="ECO:0007669"/>
    <property type="project" value="UniProtKB-KW"/>
</dbReference>
<feature type="compositionally biased region" description="Acidic residues" evidence="7">
    <location>
        <begin position="500"/>
        <end position="510"/>
    </location>
</feature>
<evidence type="ECO:0000259" key="8">
    <source>
        <dbReference type="PROSITE" id="PS50016"/>
    </source>
</evidence>
<dbReference type="GO" id="GO:0004842">
    <property type="term" value="F:ubiquitin-protein transferase activity"/>
    <property type="evidence" value="ECO:0007669"/>
    <property type="project" value="TreeGrafter"/>
</dbReference>
<feature type="region of interest" description="Disordered" evidence="7">
    <location>
        <begin position="1398"/>
        <end position="1645"/>
    </location>
</feature>
<dbReference type="GO" id="GO:0048189">
    <property type="term" value="C:Lid2 complex"/>
    <property type="evidence" value="ECO:0007669"/>
    <property type="project" value="TreeGrafter"/>
</dbReference>
<dbReference type="GO" id="GO:0003682">
    <property type="term" value="F:chromatin binding"/>
    <property type="evidence" value="ECO:0007669"/>
    <property type="project" value="InterPro"/>
</dbReference>
<feature type="compositionally biased region" description="Polar residues" evidence="7">
    <location>
        <begin position="1629"/>
        <end position="1645"/>
    </location>
</feature>
<feature type="compositionally biased region" description="Low complexity" evidence="7">
    <location>
        <begin position="116"/>
        <end position="127"/>
    </location>
</feature>
<feature type="domain" description="PHD-type" evidence="8">
    <location>
        <begin position="990"/>
        <end position="1040"/>
    </location>
</feature>
<dbReference type="PANTHER" id="PTHR47672:SF1">
    <property type="entry name" value="E3 UBIQUITIN-PROTEIN LIGASE SNT2"/>
    <property type="match status" value="1"/>
</dbReference>
<evidence type="ECO:0000313" key="12">
    <source>
        <dbReference type="EMBL" id="KAG8625127.1"/>
    </source>
</evidence>
<dbReference type="SMART" id="SM00439">
    <property type="entry name" value="BAH"/>
    <property type="match status" value="1"/>
</dbReference>
<dbReference type="InterPro" id="IPR001025">
    <property type="entry name" value="BAH_dom"/>
</dbReference>
<gene>
    <name evidence="12" type="ORF">KVT40_006878</name>
</gene>
<feature type="compositionally biased region" description="Low complexity" evidence="7">
    <location>
        <begin position="209"/>
        <end position="218"/>
    </location>
</feature>
<comment type="caution">
    <text evidence="12">The sequence shown here is derived from an EMBL/GenBank/DDBJ whole genome shotgun (WGS) entry which is preliminary data.</text>
</comment>